<reference evidence="2 3" key="1">
    <citation type="journal article" date="2013" name="Genome Announc.">
        <title>Draft Genome Sequence of Arcticibacter svalbardensis Strain MN12-7T, a Member of the Family Sphingobacteriaceae Isolated from an Arctic Soil Sample.</title>
        <authorList>
            <person name="Shivaji S."/>
            <person name="Ara S."/>
            <person name="Prasad S."/>
            <person name="Manasa B.P."/>
            <person name="Begum Z."/>
            <person name="Singh A."/>
            <person name="Kumar Pinnaka A."/>
        </authorList>
    </citation>
    <scope>NUCLEOTIDE SEQUENCE [LARGE SCALE GENOMIC DNA]</scope>
    <source>
        <strain evidence="2 3">MN12-7</strain>
    </source>
</reference>
<accession>R9H3G3</accession>
<evidence type="ECO:0000313" key="3">
    <source>
        <dbReference type="Proteomes" id="UP000014174"/>
    </source>
</evidence>
<comment type="caution">
    <text evidence="2">The sequence shown here is derived from an EMBL/GenBank/DDBJ whole genome shotgun (WGS) entry which is preliminary data.</text>
</comment>
<dbReference type="InterPro" id="IPR005302">
    <property type="entry name" value="MoCF_Sase_C"/>
</dbReference>
<keyword evidence="3" id="KW-1185">Reference proteome</keyword>
<dbReference type="SUPFAM" id="SSF141673">
    <property type="entry name" value="MOSC N-terminal domain-like"/>
    <property type="match status" value="1"/>
</dbReference>
<protein>
    <submittedName>
        <fullName evidence="2">Flavodoxin reductases (Ferredoxin-NADPH reductases) family 1</fullName>
    </submittedName>
</protein>
<feature type="domain" description="MOSC" evidence="1">
    <location>
        <begin position="123"/>
        <end position="263"/>
    </location>
</feature>
<dbReference type="OrthoDB" id="581532at2"/>
<dbReference type="Proteomes" id="UP000014174">
    <property type="component" value="Unassembled WGS sequence"/>
</dbReference>
<dbReference type="PROSITE" id="PS51340">
    <property type="entry name" value="MOSC"/>
    <property type="match status" value="1"/>
</dbReference>
<gene>
    <name evidence="2" type="ORF">ADIARSV_1017</name>
</gene>
<dbReference type="AlphaFoldDB" id="R9H3G3"/>
<dbReference type="GO" id="GO:0030170">
    <property type="term" value="F:pyridoxal phosphate binding"/>
    <property type="evidence" value="ECO:0007669"/>
    <property type="project" value="InterPro"/>
</dbReference>
<proteinExistence type="predicted"/>
<dbReference type="STRING" id="1150600.ADIARSV_1017"/>
<dbReference type="InterPro" id="IPR011037">
    <property type="entry name" value="Pyrv_Knase-like_insert_dom_sf"/>
</dbReference>
<evidence type="ECO:0000313" key="2">
    <source>
        <dbReference type="EMBL" id="EOR95704.1"/>
    </source>
</evidence>
<organism evidence="2 3">
    <name type="scientific">Arcticibacter svalbardensis MN12-7</name>
    <dbReference type="NCBI Taxonomy" id="1150600"/>
    <lineage>
        <taxon>Bacteria</taxon>
        <taxon>Pseudomonadati</taxon>
        <taxon>Bacteroidota</taxon>
        <taxon>Sphingobacteriia</taxon>
        <taxon>Sphingobacteriales</taxon>
        <taxon>Sphingobacteriaceae</taxon>
        <taxon>Arcticibacter</taxon>
    </lineage>
</organism>
<dbReference type="Pfam" id="PF03476">
    <property type="entry name" value="MOSC_N"/>
    <property type="match status" value="1"/>
</dbReference>
<dbReference type="SUPFAM" id="SSF50800">
    <property type="entry name" value="PK beta-barrel domain-like"/>
    <property type="match status" value="1"/>
</dbReference>
<sequence length="273" mass="31187">MLQITELFIYPIKSLSGISVNQAEVTSRGFKYDRRWMLVDEHNRFLTQREHPQMALIQVHITNTGLQVSHPLHGSLNIPFHNLDQNKLPVVIWDDTCDAEFVGDQQDAWFSTVLNTKCRLVYMPDDSKREVDQRYAKSGIITSFSDGYPFLLIGQASLDDLNSHLQQPLPIDRFRPNIVFQGGQPYEEDRMNAITIAGIQFYGVKLCARCTITTIDQQTGIKDKEPLKTLATYRLKNNKVLFGQNLTHEGSGHLTIGDQIKVLSIHDEDRFIV</sequence>
<dbReference type="PANTHER" id="PTHR14237">
    <property type="entry name" value="MOLYBDOPTERIN COFACTOR SULFURASE MOSC"/>
    <property type="match status" value="1"/>
</dbReference>
<evidence type="ECO:0000259" key="1">
    <source>
        <dbReference type="PROSITE" id="PS51340"/>
    </source>
</evidence>
<dbReference type="InterPro" id="IPR005303">
    <property type="entry name" value="MOCOS_middle"/>
</dbReference>
<dbReference type="Pfam" id="PF03473">
    <property type="entry name" value="MOSC"/>
    <property type="match status" value="1"/>
</dbReference>
<dbReference type="eggNOG" id="COG3217">
    <property type="taxonomic scope" value="Bacteria"/>
</dbReference>
<dbReference type="EMBL" id="AQPN01000043">
    <property type="protein sequence ID" value="EOR95704.1"/>
    <property type="molecule type" value="Genomic_DNA"/>
</dbReference>
<dbReference type="GO" id="GO:0030151">
    <property type="term" value="F:molybdenum ion binding"/>
    <property type="evidence" value="ECO:0007669"/>
    <property type="project" value="InterPro"/>
</dbReference>
<dbReference type="GO" id="GO:0003824">
    <property type="term" value="F:catalytic activity"/>
    <property type="evidence" value="ECO:0007669"/>
    <property type="project" value="InterPro"/>
</dbReference>
<dbReference type="PANTHER" id="PTHR14237:SF19">
    <property type="entry name" value="MITOCHONDRIAL AMIDOXIME REDUCING COMPONENT 1"/>
    <property type="match status" value="1"/>
</dbReference>
<name>R9H3G3_9SPHI</name>
<dbReference type="RefSeq" id="WP_016194261.1">
    <property type="nucleotide sequence ID" value="NZ_AQPN01000043.1"/>
</dbReference>
<dbReference type="PATRIC" id="fig|1150600.3.peg.999"/>